<proteinExistence type="predicted"/>
<evidence type="ECO:0000313" key="2">
    <source>
        <dbReference type="EMBL" id="KAF4043712.1"/>
    </source>
</evidence>
<dbReference type="EMBL" id="JAACNO010000205">
    <property type="protein sequence ID" value="KAF4149033.1"/>
    <property type="molecule type" value="Genomic_DNA"/>
</dbReference>
<keyword evidence="4" id="KW-1185">Reference proteome</keyword>
<evidence type="ECO:0000313" key="4">
    <source>
        <dbReference type="Proteomes" id="UP000602510"/>
    </source>
</evidence>
<reference evidence="2" key="1">
    <citation type="submission" date="2020-04" db="EMBL/GenBank/DDBJ databases">
        <title>Hybrid Assembly of Korean Phytophthora infestans isolates.</title>
        <authorList>
            <person name="Prokchorchik M."/>
            <person name="Lee Y."/>
            <person name="Seo J."/>
            <person name="Cho J.-H."/>
            <person name="Park Y.-E."/>
            <person name="Jang D.-C."/>
            <person name="Im J.-S."/>
            <person name="Choi J.-G."/>
            <person name="Park H.-J."/>
            <person name="Lee G.-B."/>
            <person name="Lee Y.-G."/>
            <person name="Hong S.-Y."/>
            <person name="Cho K."/>
            <person name="Sohn K.H."/>
        </authorList>
    </citation>
    <scope>NUCLEOTIDE SEQUENCE</scope>
    <source>
        <strain evidence="2">KR_1_A1</strain>
        <strain evidence="3">KR_2_A2</strain>
    </source>
</reference>
<dbReference type="AlphaFoldDB" id="A0A833SZ01"/>
<evidence type="ECO:0000313" key="3">
    <source>
        <dbReference type="EMBL" id="KAF4149033.1"/>
    </source>
</evidence>
<accession>A0A833SZ01</accession>
<dbReference type="Proteomes" id="UP000602510">
    <property type="component" value="Unassembled WGS sequence"/>
</dbReference>
<gene>
    <name evidence="2" type="ORF">GN244_ATG04026</name>
    <name evidence="3" type="ORF">GN958_ATG01797</name>
</gene>
<feature type="compositionally biased region" description="Polar residues" evidence="1">
    <location>
        <begin position="125"/>
        <end position="136"/>
    </location>
</feature>
<feature type="region of interest" description="Disordered" evidence="1">
    <location>
        <begin position="124"/>
        <end position="149"/>
    </location>
</feature>
<dbReference type="Proteomes" id="UP000704712">
    <property type="component" value="Unassembled WGS sequence"/>
</dbReference>
<protein>
    <submittedName>
        <fullName evidence="2">Uncharacterized protein</fullName>
    </submittedName>
</protein>
<comment type="caution">
    <text evidence="2">The sequence shown here is derived from an EMBL/GenBank/DDBJ whole genome shotgun (WGS) entry which is preliminary data.</text>
</comment>
<sequence length="215" mass="23574">MAYSGDGTRYVVPFGTASSEDGTCRVVPRGTASSKDGTRLVDLECEATPGAEADDYAGAPKVKELMNMLDQSRQKVFVKMYELIICNLATIHEELTAKVSTDPDEWLDMYKGSRALMGDRKARIGSQSSCRSNLERTSGVRGGVPDKSAVSIPRSVNEETLKERHKVPGYVVNTLKERVKVPNAGGTTRTERDNILSSEEIMLVERRLGNAETLQ</sequence>
<name>A0A833SZ01_PHYIN</name>
<evidence type="ECO:0000256" key="1">
    <source>
        <dbReference type="SAM" id="MobiDB-lite"/>
    </source>
</evidence>
<dbReference type="EMBL" id="WSZM01000080">
    <property type="protein sequence ID" value="KAF4043712.1"/>
    <property type="molecule type" value="Genomic_DNA"/>
</dbReference>
<organism evidence="2 4">
    <name type="scientific">Phytophthora infestans</name>
    <name type="common">Potato late blight agent</name>
    <name type="synonym">Botrytis infestans</name>
    <dbReference type="NCBI Taxonomy" id="4787"/>
    <lineage>
        <taxon>Eukaryota</taxon>
        <taxon>Sar</taxon>
        <taxon>Stramenopiles</taxon>
        <taxon>Oomycota</taxon>
        <taxon>Peronosporomycetes</taxon>
        <taxon>Peronosporales</taxon>
        <taxon>Peronosporaceae</taxon>
        <taxon>Phytophthora</taxon>
    </lineage>
</organism>